<dbReference type="Proteomes" id="UP000281708">
    <property type="component" value="Unassembled WGS sequence"/>
</dbReference>
<gene>
    <name evidence="1" type="ORF">D9V37_12120</name>
</gene>
<accession>A0A3L8P2A5</accession>
<proteinExistence type="predicted"/>
<dbReference type="AlphaFoldDB" id="A0A3L8P2A5"/>
<dbReference type="Pfam" id="PF04237">
    <property type="entry name" value="YjbR"/>
    <property type="match status" value="1"/>
</dbReference>
<evidence type="ECO:0000313" key="1">
    <source>
        <dbReference type="EMBL" id="RLV49284.1"/>
    </source>
</evidence>
<name>A0A3L8P2A5_9ACTN</name>
<evidence type="ECO:0008006" key="3">
    <source>
        <dbReference type="Google" id="ProtNLM"/>
    </source>
</evidence>
<keyword evidence="2" id="KW-1185">Reference proteome</keyword>
<organism evidence="1 2">
    <name type="scientific">Nocardioides mangrovicus</name>
    <dbReference type="NCBI Taxonomy" id="2478913"/>
    <lineage>
        <taxon>Bacteria</taxon>
        <taxon>Bacillati</taxon>
        <taxon>Actinomycetota</taxon>
        <taxon>Actinomycetes</taxon>
        <taxon>Propionibacteriales</taxon>
        <taxon>Nocardioidaceae</taxon>
        <taxon>Nocardioides</taxon>
    </lineage>
</organism>
<protein>
    <recommendedName>
        <fullName evidence="3">MmcQ/YjbR family DNA-binding protein</fullName>
    </recommendedName>
</protein>
<dbReference type="RefSeq" id="WP_121806386.1">
    <property type="nucleotide sequence ID" value="NZ_RDBE01000007.1"/>
</dbReference>
<dbReference type="EMBL" id="RDBE01000007">
    <property type="protein sequence ID" value="RLV49284.1"/>
    <property type="molecule type" value="Genomic_DNA"/>
</dbReference>
<evidence type="ECO:0000313" key="2">
    <source>
        <dbReference type="Proteomes" id="UP000281708"/>
    </source>
</evidence>
<dbReference type="OrthoDB" id="3194910at2"/>
<sequence>MDAAELLEHCLAKPGAWSDHPFDPVWPVVKVAPAGKIFCFVNEHSCGVKAGPDREVADVWLDRYPHHASSMPYLGGRGWNQLVIDAGIPADEIRSAVDDSYLIVVGKLPRTQRPRGWKQ</sequence>
<dbReference type="InterPro" id="IPR058532">
    <property type="entry name" value="YjbR/MT2646/Rv2570-like"/>
</dbReference>
<comment type="caution">
    <text evidence="1">The sequence shown here is derived from an EMBL/GenBank/DDBJ whole genome shotgun (WGS) entry which is preliminary data.</text>
</comment>
<reference evidence="1 2" key="1">
    <citation type="submission" date="2018-10" db="EMBL/GenBank/DDBJ databases">
        <title>Marmoricola sp. 4Q3S-7 whole genome shotgun sequence.</title>
        <authorList>
            <person name="Li F."/>
        </authorList>
    </citation>
    <scope>NUCLEOTIDE SEQUENCE [LARGE SCALE GENOMIC DNA]</scope>
    <source>
        <strain evidence="1 2">4Q3S-7</strain>
    </source>
</reference>
<dbReference type="SUPFAM" id="SSF142906">
    <property type="entry name" value="YjbR-like"/>
    <property type="match status" value="1"/>
</dbReference>
<dbReference type="Gene3D" id="3.90.1150.30">
    <property type="match status" value="1"/>
</dbReference>
<dbReference type="InterPro" id="IPR038056">
    <property type="entry name" value="YjbR-like_sf"/>
</dbReference>